<dbReference type="InterPro" id="IPR029033">
    <property type="entry name" value="His_PPase_superfam"/>
</dbReference>
<dbReference type="CDD" id="cd07067">
    <property type="entry name" value="HP_PGM_like"/>
    <property type="match status" value="1"/>
</dbReference>
<dbReference type="PANTHER" id="PTHR47623">
    <property type="entry name" value="OS09G0287300 PROTEIN"/>
    <property type="match status" value="1"/>
</dbReference>
<evidence type="ECO:0000313" key="2">
    <source>
        <dbReference type="Proteomes" id="UP000068382"/>
    </source>
</evidence>
<dbReference type="InterPro" id="IPR013078">
    <property type="entry name" value="His_Pase_superF_clade-1"/>
</dbReference>
<reference evidence="1 2" key="1">
    <citation type="submission" date="2015-12" db="EMBL/GenBank/DDBJ databases">
        <title>Genome sequence of the marine Rhodobacteraceae strain O3.65, Candidatus Tritonibacter horizontis.</title>
        <authorList>
            <person name="Poehlein A."/>
            <person name="Giebel H.A."/>
            <person name="Voget S."/>
            <person name="Brinkhoff T."/>
        </authorList>
    </citation>
    <scope>NUCLEOTIDE SEQUENCE [LARGE SCALE GENOMIC DNA]</scope>
    <source>
        <strain evidence="1 2">O3.65</strain>
    </source>
</reference>
<dbReference type="PATRIC" id="fig|1768241.3.peg.3110"/>
<accession>A0A132BWP4</accession>
<dbReference type="AlphaFoldDB" id="A0A132BWP4"/>
<keyword evidence="2" id="KW-1185">Reference proteome</keyword>
<name>A0A132BWP4_9RHOB</name>
<evidence type="ECO:0000313" key="1">
    <source>
        <dbReference type="EMBL" id="KUP92150.1"/>
    </source>
</evidence>
<sequence length="165" mass="18562">MTCTLILTRHAKSAWNTNAPSDHARPLNARGRRSAEALGTWLQEQSRLPDQVLSSSALRTRETFELMQISAPAIFTERLYHATPQIILEVLQEAQSETLLLLGHNPGLMEFAHQIVKHPPSHSRFEDYPTGATLLVEFDISNWRDLQPASGKVLDFVVPRELLGE</sequence>
<dbReference type="Pfam" id="PF00300">
    <property type="entry name" value="His_Phos_1"/>
    <property type="match status" value="1"/>
</dbReference>
<protein>
    <submittedName>
        <fullName evidence="1">Phosphohistidine phosphatase</fullName>
    </submittedName>
</protein>
<dbReference type="OrthoDB" id="9810154at2"/>
<dbReference type="SMART" id="SM00855">
    <property type="entry name" value="PGAM"/>
    <property type="match status" value="1"/>
</dbReference>
<organism evidence="1 2">
    <name type="scientific">Tritonibacter horizontis</name>
    <dbReference type="NCBI Taxonomy" id="1768241"/>
    <lineage>
        <taxon>Bacteria</taxon>
        <taxon>Pseudomonadati</taxon>
        <taxon>Pseudomonadota</taxon>
        <taxon>Alphaproteobacteria</taxon>
        <taxon>Rhodobacterales</taxon>
        <taxon>Paracoccaceae</taxon>
        <taxon>Tritonibacter</taxon>
    </lineage>
</organism>
<comment type="caution">
    <text evidence="1">The sequence shown here is derived from an EMBL/GenBank/DDBJ whole genome shotgun (WGS) entry which is preliminary data.</text>
</comment>
<dbReference type="Gene3D" id="3.40.50.1240">
    <property type="entry name" value="Phosphoglycerate mutase-like"/>
    <property type="match status" value="1"/>
</dbReference>
<dbReference type="PANTHER" id="PTHR47623:SF1">
    <property type="entry name" value="OS09G0287300 PROTEIN"/>
    <property type="match status" value="1"/>
</dbReference>
<dbReference type="RefSeq" id="WP_068245301.1">
    <property type="nucleotide sequence ID" value="NZ_LPUY01000078.1"/>
</dbReference>
<gene>
    <name evidence="1" type="ORF">TRIHO_29740</name>
</gene>
<dbReference type="SUPFAM" id="SSF53254">
    <property type="entry name" value="Phosphoglycerate mutase-like"/>
    <property type="match status" value="1"/>
</dbReference>
<dbReference type="Proteomes" id="UP000068382">
    <property type="component" value="Unassembled WGS sequence"/>
</dbReference>
<proteinExistence type="predicted"/>
<dbReference type="EMBL" id="LPUY01000078">
    <property type="protein sequence ID" value="KUP92150.1"/>
    <property type="molecule type" value="Genomic_DNA"/>
</dbReference>